<dbReference type="SUPFAM" id="SSF51197">
    <property type="entry name" value="Clavaminate synthase-like"/>
    <property type="match status" value="1"/>
</dbReference>
<proteinExistence type="predicted"/>
<dbReference type="AlphaFoldDB" id="A0A382EUY9"/>
<dbReference type="Gene3D" id="2.60.120.620">
    <property type="entry name" value="q2cbj1_9rhob like domain"/>
    <property type="match status" value="1"/>
</dbReference>
<evidence type="ECO:0000313" key="1">
    <source>
        <dbReference type="EMBL" id="SVB54498.1"/>
    </source>
</evidence>
<accession>A0A382EUY9</accession>
<dbReference type="EMBL" id="UINC01046454">
    <property type="protein sequence ID" value="SVB54498.1"/>
    <property type="molecule type" value="Genomic_DNA"/>
</dbReference>
<gene>
    <name evidence="1" type="ORF">METZ01_LOCUS207352</name>
</gene>
<sequence>MGNKYTISEGEKHFFDLTGYLIVQQALTSEEISKWNEAIGQYADKIRSRSKTRGIASKSEMLRSQSAQLELTGMFETTPHHELFRTRAKPYADLY</sequence>
<name>A0A382EUY9_9ZZZZ</name>
<protein>
    <submittedName>
        <fullName evidence="1">Uncharacterized protein</fullName>
    </submittedName>
</protein>
<reference evidence="1" key="1">
    <citation type="submission" date="2018-05" db="EMBL/GenBank/DDBJ databases">
        <authorList>
            <person name="Lanie J.A."/>
            <person name="Ng W.-L."/>
            <person name="Kazmierczak K.M."/>
            <person name="Andrzejewski T.M."/>
            <person name="Davidsen T.M."/>
            <person name="Wayne K.J."/>
            <person name="Tettelin H."/>
            <person name="Glass J.I."/>
            <person name="Rusch D."/>
            <person name="Podicherti R."/>
            <person name="Tsui H.-C.T."/>
            <person name="Winkler M.E."/>
        </authorList>
    </citation>
    <scope>NUCLEOTIDE SEQUENCE</scope>
</reference>
<organism evidence="1">
    <name type="scientific">marine metagenome</name>
    <dbReference type="NCBI Taxonomy" id="408172"/>
    <lineage>
        <taxon>unclassified sequences</taxon>
        <taxon>metagenomes</taxon>
        <taxon>ecological metagenomes</taxon>
    </lineage>
</organism>